<comment type="similarity">
    <text evidence="1">Belongs to the FrmR/RcnR family.</text>
</comment>
<sequence>MHHFIEDTVMQHTVTPHPDKLKQNLKQRLARIEGQVRGLQRMIENDTYCDDVLNQIASVQAALTGVARKLLTQHMHSCVKQRIQSGDESVLDELDTTIERLLKR</sequence>
<dbReference type="PANTHER" id="PTHR33677:SF3">
    <property type="entry name" value="COPPER-SENSING TRANSCRIPTIONAL REPRESSOR RICR"/>
    <property type="match status" value="1"/>
</dbReference>
<dbReference type="OrthoDB" id="9806052at2"/>
<evidence type="ECO:0000313" key="3">
    <source>
        <dbReference type="Proteomes" id="UP000288127"/>
    </source>
</evidence>
<dbReference type="Gene3D" id="1.20.58.1000">
    <property type="entry name" value="Metal-sensitive repressor, helix protomer"/>
    <property type="match status" value="1"/>
</dbReference>
<proteinExistence type="inferred from homology"/>
<protein>
    <submittedName>
        <fullName evidence="2">CsoR family transcriptional regulator</fullName>
    </submittedName>
</protein>
<dbReference type="AlphaFoldDB" id="A0A432YKW4"/>
<dbReference type="GO" id="GO:0003677">
    <property type="term" value="F:DNA binding"/>
    <property type="evidence" value="ECO:0007669"/>
    <property type="project" value="InterPro"/>
</dbReference>
<dbReference type="InterPro" id="IPR038390">
    <property type="entry name" value="Metal_Tscrpt_repr_sf"/>
</dbReference>
<evidence type="ECO:0000256" key="1">
    <source>
        <dbReference type="ARBA" id="ARBA00005260"/>
    </source>
</evidence>
<dbReference type="Pfam" id="PF02583">
    <property type="entry name" value="Trns_repr_metal"/>
    <property type="match status" value="1"/>
</dbReference>
<dbReference type="InterPro" id="IPR003735">
    <property type="entry name" value="Metal_Tscrpt_repr"/>
</dbReference>
<accession>A0A432YKW4</accession>
<reference evidence="3" key="1">
    <citation type="journal article" date="2018" name="Front. Microbiol.">
        <title>Genome-Based Analysis Reveals the Taxonomy and Diversity of the Family Idiomarinaceae.</title>
        <authorList>
            <person name="Liu Y."/>
            <person name="Lai Q."/>
            <person name="Shao Z."/>
        </authorList>
    </citation>
    <scope>NUCLEOTIDE SEQUENCE [LARGE SCALE GENOMIC DNA]</scope>
    <source>
        <strain evidence="3">PIM1</strain>
    </source>
</reference>
<comment type="caution">
    <text evidence="2">The sequence shown here is derived from an EMBL/GenBank/DDBJ whole genome shotgun (WGS) entry which is preliminary data.</text>
</comment>
<dbReference type="CDD" id="cd10152">
    <property type="entry name" value="SaCsoR-like_DUF156"/>
    <property type="match status" value="1"/>
</dbReference>
<keyword evidence="3" id="KW-1185">Reference proteome</keyword>
<dbReference type="Proteomes" id="UP000288127">
    <property type="component" value="Unassembled WGS sequence"/>
</dbReference>
<gene>
    <name evidence="2" type="ORF">CWI76_05065</name>
</gene>
<dbReference type="PANTHER" id="PTHR33677">
    <property type="entry name" value="TRANSCRIPTIONAL REPRESSOR FRMR-RELATED"/>
    <property type="match status" value="1"/>
</dbReference>
<dbReference type="GO" id="GO:0046872">
    <property type="term" value="F:metal ion binding"/>
    <property type="evidence" value="ECO:0007669"/>
    <property type="project" value="InterPro"/>
</dbReference>
<evidence type="ECO:0000313" key="2">
    <source>
        <dbReference type="EMBL" id="RUO61617.1"/>
    </source>
</evidence>
<organism evidence="2 3">
    <name type="scientific">Pseudidiomarina marina</name>
    <dbReference type="NCBI Taxonomy" id="502366"/>
    <lineage>
        <taxon>Bacteria</taxon>
        <taxon>Pseudomonadati</taxon>
        <taxon>Pseudomonadota</taxon>
        <taxon>Gammaproteobacteria</taxon>
        <taxon>Alteromonadales</taxon>
        <taxon>Idiomarinaceae</taxon>
        <taxon>Pseudidiomarina</taxon>
    </lineage>
</organism>
<dbReference type="EMBL" id="PIPZ01000001">
    <property type="protein sequence ID" value="RUO61617.1"/>
    <property type="molecule type" value="Genomic_DNA"/>
</dbReference>
<name>A0A432YKW4_9GAMM</name>
<dbReference type="GO" id="GO:0045892">
    <property type="term" value="P:negative regulation of DNA-templated transcription"/>
    <property type="evidence" value="ECO:0007669"/>
    <property type="project" value="UniProtKB-ARBA"/>
</dbReference>